<dbReference type="GO" id="GO:0015846">
    <property type="term" value="P:polyamine transport"/>
    <property type="evidence" value="ECO:0007669"/>
    <property type="project" value="InterPro"/>
</dbReference>
<evidence type="ECO:0000313" key="7">
    <source>
        <dbReference type="EMBL" id="SHH67364.1"/>
    </source>
</evidence>
<dbReference type="OrthoDB" id="9769319at2"/>
<reference evidence="7 8" key="1">
    <citation type="submission" date="2016-11" db="EMBL/GenBank/DDBJ databases">
        <authorList>
            <person name="Jaros S."/>
            <person name="Januszkiewicz K."/>
            <person name="Wedrychowicz H."/>
        </authorList>
    </citation>
    <scope>NUCLEOTIDE SEQUENCE [LARGE SCALE GENOMIC DNA]</scope>
    <source>
        <strain evidence="7 8">DSM 21120</strain>
    </source>
</reference>
<evidence type="ECO:0000256" key="6">
    <source>
        <dbReference type="SAM" id="SignalP"/>
    </source>
</evidence>
<feature type="binding site" evidence="5">
    <location>
        <position position="86"/>
    </location>
    <ligand>
        <name>spermidine</name>
        <dbReference type="ChEBI" id="CHEBI:57834"/>
    </ligand>
</feature>
<keyword evidence="4" id="KW-0574">Periplasm</keyword>
<evidence type="ECO:0000256" key="3">
    <source>
        <dbReference type="ARBA" id="ARBA00022729"/>
    </source>
</evidence>
<gene>
    <name evidence="7" type="ORF">SAMN02745245_01902</name>
</gene>
<dbReference type="EMBL" id="FQXI01000022">
    <property type="protein sequence ID" value="SHH67364.1"/>
    <property type="molecule type" value="Genomic_DNA"/>
</dbReference>
<dbReference type="InterPro" id="IPR006059">
    <property type="entry name" value="SBP"/>
</dbReference>
<evidence type="ECO:0000256" key="1">
    <source>
        <dbReference type="ARBA" id="ARBA00004418"/>
    </source>
</evidence>
<dbReference type="RefSeq" id="WP_073185700.1">
    <property type="nucleotide sequence ID" value="NZ_FQXI01000022.1"/>
</dbReference>
<organism evidence="7 8">
    <name type="scientific">Anaerosphaera aminiphila DSM 21120</name>
    <dbReference type="NCBI Taxonomy" id="1120995"/>
    <lineage>
        <taxon>Bacteria</taxon>
        <taxon>Bacillati</taxon>
        <taxon>Bacillota</taxon>
        <taxon>Tissierellia</taxon>
        <taxon>Tissierellales</taxon>
        <taxon>Peptoniphilaceae</taxon>
        <taxon>Anaerosphaera</taxon>
    </lineage>
</organism>
<dbReference type="SUPFAM" id="SSF53850">
    <property type="entry name" value="Periplasmic binding protein-like II"/>
    <property type="match status" value="1"/>
</dbReference>
<dbReference type="PRINTS" id="PR00909">
    <property type="entry name" value="SPERMDNBNDNG"/>
</dbReference>
<accession>A0A1M5UWQ0</accession>
<dbReference type="Gene3D" id="3.40.190.10">
    <property type="entry name" value="Periplasmic binding protein-like II"/>
    <property type="match status" value="2"/>
</dbReference>
<protein>
    <submittedName>
        <fullName evidence="7">Spermidine/putrescine transport system substrate-binding protein</fullName>
    </submittedName>
</protein>
<evidence type="ECO:0000256" key="2">
    <source>
        <dbReference type="ARBA" id="ARBA00022448"/>
    </source>
</evidence>
<evidence type="ECO:0000256" key="5">
    <source>
        <dbReference type="PIRSR" id="PIRSR019574-1"/>
    </source>
</evidence>
<dbReference type="AlphaFoldDB" id="A0A1M5UWQ0"/>
<name>A0A1M5UWQ0_9FIRM</name>
<dbReference type="STRING" id="1120995.SAMN02745245_01902"/>
<keyword evidence="3 6" id="KW-0732">Signal</keyword>
<dbReference type="PIRSF" id="PIRSF019574">
    <property type="entry name" value="Periplasmic_polyamine_BP"/>
    <property type="match status" value="1"/>
</dbReference>
<dbReference type="Proteomes" id="UP000184032">
    <property type="component" value="Unassembled WGS sequence"/>
</dbReference>
<dbReference type="GO" id="GO:0042597">
    <property type="term" value="C:periplasmic space"/>
    <property type="evidence" value="ECO:0007669"/>
    <property type="project" value="UniProtKB-SubCell"/>
</dbReference>
<dbReference type="InterPro" id="IPR001188">
    <property type="entry name" value="Sperm_putr-bd"/>
</dbReference>
<evidence type="ECO:0000256" key="4">
    <source>
        <dbReference type="ARBA" id="ARBA00022764"/>
    </source>
</evidence>
<dbReference type="PANTHER" id="PTHR30222">
    <property type="entry name" value="SPERMIDINE/PUTRESCINE-BINDING PERIPLASMIC PROTEIN"/>
    <property type="match status" value="1"/>
</dbReference>
<feature type="signal peptide" evidence="6">
    <location>
        <begin position="1"/>
        <end position="25"/>
    </location>
</feature>
<evidence type="ECO:0000313" key="8">
    <source>
        <dbReference type="Proteomes" id="UP000184032"/>
    </source>
</evidence>
<feature type="binding site" evidence="5">
    <location>
        <position position="38"/>
    </location>
    <ligand>
        <name>spermidine</name>
        <dbReference type="ChEBI" id="CHEBI:57834"/>
    </ligand>
</feature>
<dbReference type="PROSITE" id="PS51257">
    <property type="entry name" value="PROKAR_LIPOPROTEIN"/>
    <property type="match status" value="1"/>
</dbReference>
<dbReference type="GO" id="GO:0019808">
    <property type="term" value="F:polyamine binding"/>
    <property type="evidence" value="ECO:0007669"/>
    <property type="project" value="InterPro"/>
</dbReference>
<keyword evidence="2" id="KW-0813">Transport</keyword>
<proteinExistence type="predicted"/>
<dbReference type="Pfam" id="PF13416">
    <property type="entry name" value="SBP_bac_8"/>
    <property type="match status" value="1"/>
</dbReference>
<dbReference type="PANTHER" id="PTHR30222:SF17">
    <property type="entry name" value="SPERMIDINE_PUTRESCINE-BINDING PERIPLASMIC PROTEIN"/>
    <property type="match status" value="1"/>
</dbReference>
<feature type="chain" id="PRO_5012206429" evidence="6">
    <location>
        <begin position="26"/>
        <end position="348"/>
    </location>
</feature>
<comment type="subcellular location">
    <subcellularLocation>
        <location evidence="1">Periplasm</location>
    </subcellularLocation>
</comment>
<dbReference type="CDD" id="cd13590">
    <property type="entry name" value="PBP2_PotD_PotF_like"/>
    <property type="match status" value="1"/>
</dbReference>
<keyword evidence="8" id="KW-1185">Reference proteome</keyword>
<sequence length="348" mass="39828">MKKKSLLLIVTLVLVTALMSGCSQKSEEGELHVYNWGEYIDDSLVADFEKETGIKVIYETFEQNEDMYMKLKEGGSSYDLVVPSDYMIERMISEDMLAKINYENIPNMKNIGSEYLNREYDPAQEYSVPYLWGTVGILYNKSLVKEPVENWDILWDEKYSGNIIMMNSTRDSLGIALIKNGFSMNTRNPEELEVAKKDLITQKPIVKAYLVDEMKGQMVNEEAALAPAYTGDAIVSMEENENLDFVIPKEGANLWFDSMVIPKNAENKENAEKFIDFILEPENSARIADVVGYPLANKEAVKLLPKEIQENKVIYPNLEEYPNLEIFKNPKDINKLYDEIWAEVKAAN</sequence>